<dbReference type="GeneID" id="303367121"/>
<evidence type="ECO:0000313" key="6">
    <source>
        <dbReference type="Proteomes" id="UP000190395"/>
    </source>
</evidence>
<dbReference type="AlphaFoldDB" id="A0A1T4MHZ6"/>
<dbReference type="InterPro" id="IPR029044">
    <property type="entry name" value="Nucleotide-diphossugar_trans"/>
</dbReference>
<feature type="domain" description="Glycosyltransferase 2-like" evidence="4">
    <location>
        <begin position="7"/>
        <end position="164"/>
    </location>
</feature>
<evidence type="ECO:0000256" key="2">
    <source>
        <dbReference type="ARBA" id="ARBA00022676"/>
    </source>
</evidence>
<organism evidence="5 6">
    <name type="scientific">Treponema berlinense</name>
    <dbReference type="NCBI Taxonomy" id="225004"/>
    <lineage>
        <taxon>Bacteria</taxon>
        <taxon>Pseudomonadati</taxon>
        <taxon>Spirochaetota</taxon>
        <taxon>Spirochaetia</taxon>
        <taxon>Spirochaetales</taxon>
        <taxon>Treponemataceae</taxon>
        <taxon>Treponema</taxon>
    </lineage>
</organism>
<dbReference type="Gene3D" id="3.90.550.10">
    <property type="entry name" value="Spore Coat Polysaccharide Biosynthesis Protein SpsA, Chain A"/>
    <property type="match status" value="1"/>
</dbReference>
<protein>
    <submittedName>
        <fullName evidence="5">Rhamnosyltransferase</fullName>
    </submittedName>
</protein>
<sequence>MKIIALIVTYKPKKEQVKSCINSLISQVSEIVVVNNDSSPISWINNTEKIKIIELGENFGIAYAQNIGIEYSLDKGYDYVLLSDQDTVFPDDYVFKMEKAILDNKRYKVAVFSPYFFDLTKNEYQTLMKNKFDSFSCDNSKSYYEVEHVIASGMVIPREVLEDVGKMDENLFIDWVDNEWCWRAKDKGYKIITCSNIIIKHNLGDTPKVFCGKKYTLRSAIRYYYIVRNASYLKNSLYFSSNDKRRMKKRIFKMICGIIILTRFNHKNIRYVKMALYDAKHLRMGKFNSDNFWSDV</sequence>
<name>A0A1T4MHZ6_9SPIR</name>
<gene>
    <name evidence="5" type="ORF">SAMN02745152_00862</name>
</gene>
<evidence type="ECO:0000256" key="3">
    <source>
        <dbReference type="ARBA" id="ARBA00022679"/>
    </source>
</evidence>
<dbReference type="Pfam" id="PF00535">
    <property type="entry name" value="Glycos_transf_2"/>
    <property type="match status" value="1"/>
</dbReference>
<dbReference type="STRING" id="225004.SAMN02745152_00862"/>
<dbReference type="CDD" id="cd02526">
    <property type="entry name" value="GT2_RfbF_like"/>
    <property type="match status" value="1"/>
</dbReference>
<dbReference type="Proteomes" id="UP000190395">
    <property type="component" value="Unassembled WGS sequence"/>
</dbReference>
<keyword evidence="6" id="KW-1185">Reference proteome</keyword>
<keyword evidence="2" id="KW-0328">Glycosyltransferase</keyword>
<accession>A0A1T4MHZ6</accession>
<keyword evidence="3 5" id="KW-0808">Transferase</keyword>
<dbReference type="PANTHER" id="PTHR43179:SF12">
    <property type="entry name" value="GALACTOFURANOSYLTRANSFERASE GLFT2"/>
    <property type="match status" value="1"/>
</dbReference>
<dbReference type="OrthoDB" id="9803174at2"/>
<reference evidence="5 6" key="1">
    <citation type="submission" date="2017-02" db="EMBL/GenBank/DDBJ databases">
        <authorList>
            <person name="Peterson S.W."/>
        </authorList>
    </citation>
    <scope>NUCLEOTIDE SEQUENCE [LARGE SCALE GENOMIC DNA]</scope>
    <source>
        <strain evidence="5 6">ATCC BAA-909</strain>
    </source>
</reference>
<evidence type="ECO:0000313" key="5">
    <source>
        <dbReference type="EMBL" id="SJZ66497.1"/>
    </source>
</evidence>
<dbReference type="PANTHER" id="PTHR43179">
    <property type="entry name" value="RHAMNOSYLTRANSFERASE WBBL"/>
    <property type="match status" value="1"/>
</dbReference>
<proteinExistence type="inferred from homology"/>
<dbReference type="RefSeq" id="WP_078930618.1">
    <property type="nucleotide sequence ID" value="NZ_FUXC01000004.1"/>
</dbReference>
<dbReference type="InterPro" id="IPR001173">
    <property type="entry name" value="Glyco_trans_2-like"/>
</dbReference>
<comment type="similarity">
    <text evidence="1">Belongs to the glycosyltransferase 2 family.</text>
</comment>
<dbReference type="EMBL" id="FUXC01000004">
    <property type="protein sequence ID" value="SJZ66497.1"/>
    <property type="molecule type" value="Genomic_DNA"/>
</dbReference>
<evidence type="ECO:0000259" key="4">
    <source>
        <dbReference type="Pfam" id="PF00535"/>
    </source>
</evidence>
<dbReference type="SUPFAM" id="SSF53448">
    <property type="entry name" value="Nucleotide-diphospho-sugar transferases"/>
    <property type="match status" value="1"/>
</dbReference>
<evidence type="ECO:0000256" key="1">
    <source>
        <dbReference type="ARBA" id="ARBA00006739"/>
    </source>
</evidence>
<dbReference type="GO" id="GO:0016757">
    <property type="term" value="F:glycosyltransferase activity"/>
    <property type="evidence" value="ECO:0007669"/>
    <property type="project" value="UniProtKB-KW"/>
</dbReference>